<proteinExistence type="predicted"/>
<reference evidence="3" key="1">
    <citation type="submission" date="2024-06" db="EMBL/GenBank/DDBJ databases">
        <authorList>
            <person name="Ryan C."/>
        </authorList>
    </citation>
    <scope>NUCLEOTIDE SEQUENCE [LARGE SCALE GENOMIC DNA]</scope>
</reference>
<sequence>MAIVDDTASTLVDLQRDAAAPNIVKFQLNAAQVFIVNQNWDGLEAYLAEFFAEIQGKKFFFHPGLFCSLYQAQISDLIGKKLFVEARAVFDEKVEPLLDQVKDDLYKPFDLEDRVGMLRHYVNICLPPPADEVEDMHVVLSDYMMLYFPTSLLGEVNRTNSISDFVMTFNDEKGKHHRCLACQWVMPVSATSMSIVHHIKHSKQVNQCRRVTKWMLGYLAYVNGEKEVDIQGMTASSMTQSRKRKALSPPLTPPILDQQSVVIPVELALQIYSDLCTNNLLALSALKNDNTLWAAETKEILLRQEKVISELKGLFVSSMQKHAPLGSTLAFMKIRTLCDLSDDLFTLLKNLPNVSELLLKQDNKVNELRRCFMVAAAERLPPTAPADKGRAGAGSTSPSTSSESISSKLRPLGPV</sequence>
<evidence type="ECO:0000313" key="2">
    <source>
        <dbReference type="EMBL" id="CAL4959875.1"/>
    </source>
</evidence>
<feature type="compositionally biased region" description="Low complexity" evidence="1">
    <location>
        <begin position="395"/>
        <end position="407"/>
    </location>
</feature>
<reference evidence="2 3" key="2">
    <citation type="submission" date="2024-10" db="EMBL/GenBank/DDBJ databases">
        <authorList>
            <person name="Ryan C."/>
        </authorList>
    </citation>
    <scope>NUCLEOTIDE SEQUENCE [LARGE SCALE GENOMIC DNA]</scope>
</reference>
<gene>
    <name evidence="2" type="ORF">URODEC1_LOCUS44068</name>
</gene>
<dbReference type="EMBL" id="OZ075129">
    <property type="protein sequence ID" value="CAL4959875.1"/>
    <property type="molecule type" value="Genomic_DNA"/>
</dbReference>
<dbReference type="AlphaFoldDB" id="A0ABC8ZGJ1"/>
<feature type="region of interest" description="Disordered" evidence="1">
    <location>
        <begin position="382"/>
        <end position="415"/>
    </location>
</feature>
<evidence type="ECO:0000256" key="1">
    <source>
        <dbReference type="SAM" id="MobiDB-lite"/>
    </source>
</evidence>
<evidence type="ECO:0000313" key="3">
    <source>
        <dbReference type="Proteomes" id="UP001497457"/>
    </source>
</evidence>
<organism evidence="2 3">
    <name type="scientific">Urochloa decumbens</name>
    <dbReference type="NCBI Taxonomy" id="240449"/>
    <lineage>
        <taxon>Eukaryota</taxon>
        <taxon>Viridiplantae</taxon>
        <taxon>Streptophyta</taxon>
        <taxon>Embryophyta</taxon>
        <taxon>Tracheophyta</taxon>
        <taxon>Spermatophyta</taxon>
        <taxon>Magnoliopsida</taxon>
        <taxon>Liliopsida</taxon>
        <taxon>Poales</taxon>
        <taxon>Poaceae</taxon>
        <taxon>PACMAD clade</taxon>
        <taxon>Panicoideae</taxon>
        <taxon>Panicodae</taxon>
        <taxon>Paniceae</taxon>
        <taxon>Melinidinae</taxon>
        <taxon>Urochloa</taxon>
    </lineage>
</organism>
<accession>A0ABC8ZGJ1</accession>
<name>A0ABC8ZGJ1_9POAL</name>
<dbReference type="Proteomes" id="UP001497457">
    <property type="component" value="Chromosome 19rd"/>
</dbReference>
<protein>
    <submittedName>
        <fullName evidence="2">Uncharacterized protein</fullName>
    </submittedName>
</protein>
<keyword evidence="3" id="KW-1185">Reference proteome</keyword>